<evidence type="ECO:0000313" key="2">
    <source>
        <dbReference type="EMBL" id="KFD48651.1"/>
    </source>
</evidence>
<feature type="compositionally biased region" description="Basic and acidic residues" evidence="1">
    <location>
        <begin position="77"/>
        <end position="89"/>
    </location>
</feature>
<feature type="compositionally biased region" description="Low complexity" evidence="1">
    <location>
        <begin position="64"/>
        <end position="76"/>
    </location>
</feature>
<proteinExistence type="predicted"/>
<name>A0A085LUK5_9BILA</name>
<keyword evidence="3" id="KW-1185">Reference proteome</keyword>
<dbReference type="AlphaFoldDB" id="A0A085LUK5"/>
<organism evidence="2 3">
    <name type="scientific">Trichuris suis</name>
    <name type="common">pig whipworm</name>
    <dbReference type="NCBI Taxonomy" id="68888"/>
    <lineage>
        <taxon>Eukaryota</taxon>
        <taxon>Metazoa</taxon>
        <taxon>Ecdysozoa</taxon>
        <taxon>Nematoda</taxon>
        <taxon>Enoplea</taxon>
        <taxon>Dorylaimia</taxon>
        <taxon>Trichinellida</taxon>
        <taxon>Trichuridae</taxon>
        <taxon>Trichuris</taxon>
    </lineage>
</organism>
<evidence type="ECO:0000313" key="3">
    <source>
        <dbReference type="Proteomes" id="UP000030764"/>
    </source>
</evidence>
<gene>
    <name evidence="2" type="ORF">M513_10506</name>
</gene>
<protein>
    <submittedName>
        <fullName evidence="2">Uncharacterized protein</fullName>
    </submittedName>
</protein>
<reference evidence="2 3" key="1">
    <citation type="journal article" date="2014" name="Nat. Genet.">
        <title>Genome and transcriptome of the porcine whipworm Trichuris suis.</title>
        <authorList>
            <person name="Jex A.R."/>
            <person name="Nejsum P."/>
            <person name="Schwarz E.M."/>
            <person name="Hu L."/>
            <person name="Young N.D."/>
            <person name="Hall R.S."/>
            <person name="Korhonen P.K."/>
            <person name="Liao S."/>
            <person name="Thamsborg S."/>
            <person name="Xia J."/>
            <person name="Xu P."/>
            <person name="Wang S."/>
            <person name="Scheerlinck J.P."/>
            <person name="Hofmann A."/>
            <person name="Sternberg P.W."/>
            <person name="Wang J."/>
            <person name="Gasser R.B."/>
        </authorList>
    </citation>
    <scope>NUCLEOTIDE SEQUENCE [LARGE SCALE GENOMIC DNA]</scope>
    <source>
        <strain evidence="2">DCEP-RM93M</strain>
    </source>
</reference>
<evidence type="ECO:0000256" key="1">
    <source>
        <dbReference type="SAM" id="MobiDB-lite"/>
    </source>
</evidence>
<feature type="region of interest" description="Disordered" evidence="1">
    <location>
        <begin position="42"/>
        <end position="89"/>
    </location>
</feature>
<accession>A0A085LUK5</accession>
<dbReference type="Proteomes" id="UP000030764">
    <property type="component" value="Unassembled WGS sequence"/>
</dbReference>
<dbReference type="EMBL" id="KL363288">
    <property type="protein sequence ID" value="KFD48651.1"/>
    <property type="molecule type" value="Genomic_DNA"/>
</dbReference>
<sequence length="89" mass="10422">MPEKVHSRLYCIAAMTDGQNAGLFVCLFPRHNIQVLLYLTAEPQPWTEDSNSTTYGEPEDEQQQQEQEPRQQQQKQQNEEKNEKEEEGK</sequence>